<organism evidence="2 3">
    <name type="scientific">Abiotrophia defectiva</name>
    <name type="common">Streptococcus defectivus</name>
    <dbReference type="NCBI Taxonomy" id="46125"/>
    <lineage>
        <taxon>Bacteria</taxon>
        <taxon>Bacillati</taxon>
        <taxon>Bacillota</taxon>
        <taxon>Bacilli</taxon>
        <taxon>Lactobacillales</taxon>
        <taxon>Aerococcaceae</taxon>
        <taxon>Abiotrophia</taxon>
    </lineage>
</organism>
<gene>
    <name evidence="2" type="ORF">HXK00_07380</name>
</gene>
<evidence type="ECO:0000313" key="3">
    <source>
        <dbReference type="Proteomes" id="UP000757900"/>
    </source>
</evidence>
<dbReference type="Proteomes" id="UP000757900">
    <property type="component" value="Unassembled WGS sequence"/>
</dbReference>
<dbReference type="EMBL" id="JABZFV010000234">
    <property type="protein sequence ID" value="MBF0935442.1"/>
    <property type="molecule type" value="Genomic_DNA"/>
</dbReference>
<reference evidence="2" key="1">
    <citation type="submission" date="2020-04" db="EMBL/GenBank/DDBJ databases">
        <title>Deep metagenomics examines the oral microbiome during advanced dental caries in children, revealing novel taxa and co-occurrences with host molecules.</title>
        <authorList>
            <person name="Baker J.L."/>
            <person name="Morton J.T."/>
            <person name="Dinis M."/>
            <person name="Alvarez R."/>
            <person name="Tran N.C."/>
            <person name="Knight R."/>
            <person name="Edlund A."/>
        </authorList>
    </citation>
    <scope>NUCLEOTIDE SEQUENCE</scope>
    <source>
        <strain evidence="2">JCVI_23_bin.16</strain>
    </source>
</reference>
<accession>A0A929MQF0</accession>
<name>A0A929MQF0_ABIDE</name>
<proteinExistence type="predicted"/>
<dbReference type="AlphaFoldDB" id="A0A929MQF0"/>
<dbReference type="Pfam" id="PF18812">
    <property type="entry name" value="PBECR3"/>
    <property type="match status" value="1"/>
</dbReference>
<comment type="caution">
    <text evidence="2">The sequence shown here is derived from an EMBL/GenBank/DDBJ whole genome shotgun (WGS) entry which is preliminary data.</text>
</comment>
<evidence type="ECO:0000313" key="2">
    <source>
        <dbReference type="EMBL" id="MBF0935442.1"/>
    </source>
</evidence>
<evidence type="ECO:0000259" key="1">
    <source>
        <dbReference type="Pfam" id="PF18812"/>
    </source>
</evidence>
<sequence length="128" mass="14848">MDYQLKIPDSILAMAQLEPSPKTLTVSEKALRKHMHKHHHANCLDYVSRIPEMIAHPDFVGRNRRVDQPSFECIKCYRDNILLAVKLAKKEGHYYVASLYDVTDDKLESMQRSGRIRRLDSPSSRVVK</sequence>
<dbReference type="InterPro" id="IPR041301">
    <property type="entry name" value="PBECR3"/>
</dbReference>
<protein>
    <recommendedName>
        <fullName evidence="1">Phage-Barnase-EndoU-ColicinE5/D-RelE like nuclease 3 domain-containing protein</fullName>
    </recommendedName>
</protein>
<feature type="domain" description="Phage-Barnase-EndoU-ColicinE5/D-RelE like nuclease 3" evidence="1">
    <location>
        <begin position="23"/>
        <end position="108"/>
    </location>
</feature>